<gene>
    <name evidence="2" type="ORF">TVY486_1101580</name>
</gene>
<keyword evidence="1" id="KW-1133">Transmembrane helix</keyword>
<organism evidence="2">
    <name type="scientific">Trypanosoma vivax (strain Y486)</name>
    <dbReference type="NCBI Taxonomy" id="1055687"/>
    <lineage>
        <taxon>Eukaryota</taxon>
        <taxon>Discoba</taxon>
        <taxon>Euglenozoa</taxon>
        <taxon>Kinetoplastea</taxon>
        <taxon>Metakinetoplastina</taxon>
        <taxon>Trypanosomatida</taxon>
        <taxon>Trypanosomatidae</taxon>
        <taxon>Trypanosoma</taxon>
        <taxon>Duttonella</taxon>
    </lineage>
</organism>
<evidence type="ECO:0000256" key="1">
    <source>
        <dbReference type="SAM" id="Phobius"/>
    </source>
</evidence>
<name>G0UA41_TRYVY</name>
<sequence length="135" mass="15665">MLCSAVCRTPLPSVELPKRRSRQLRRSSVPDLPRSGGGFFFRQIRPYLPASWRYGWRWKMLQGIWLVGALYLGGNLLYIVLFRDSEEMIKAKAARYTYVCNDRGEVVDVGYKPIIDAAHRAQRRAKRLLEEDCSE</sequence>
<dbReference type="OMA" id="WRYGWRW"/>
<accession>G0UA41</accession>
<feature type="transmembrane region" description="Helical" evidence="1">
    <location>
        <begin position="63"/>
        <end position="82"/>
    </location>
</feature>
<protein>
    <submittedName>
        <fullName evidence="2">Uncharacterized protein</fullName>
    </submittedName>
</protein>
<keyword evidence="1" id="KW-0812">Transmembrane</keyword>
<dbReference type="VEuPathDB" id="TriTrypDB:TvY486_1101580"/>
<reference evidence="2" key="1">
    <citation type="journal article" date="2012" name="Proc. Natl. Acad. Sci. U.S.A.">
        <title>Antigenic diversity is generated by distinct evolutionary mechanisms in African trypanosome species.</title>
        <authorList>
            <person name="Jackson A.P."/>
            <person name="Berry A."/>
            <person name="Aslett M."/>
            <person name="Allison H.C."/>
            <person name="Burton P."/>
            <person name="Vavrova-Anderson J."/>
            <person name="Brown R."/>
            <person name="Browne H."/>
            <person name="Corton N."/>
            <person name="Hauser H."/>
            <person name="Gamble J."/>
            <person name="Gilderthorp R."/>
            <person name="Marcello L."/>
            <person name="McQuillan J."/>
            <person name="Otto T.D."/>
            <person name="Quail M.A."/>
            <person name="Sanders M.J."/>
            <person name="van Tonder A."/>
            <person name="Ginger M.L."/>
            <person name="Field M.C."/>
            <person name="Barry J.D."/>
            <person name="Hertz-Fowler C."/>
            <person name="Berriman M."/>
        </authorList>
    </citation>
    <scope>NUCLEOTIDE SEQUENCE</scope>
    <source>
        <strain evidence="2">Y486</strain>
    </source>
</reference>
<dbReference type="EMBL" id="HE573027">
    <property type="protein sequence ID" value="CCC52673.1"/>
    <property type="molecule type" value="Genomic_DNA"/>
</dbReference>
<proteinExistence type="predicted"/>
<dbReference type="AlphaFoldDB" id="G0UA41"/>
<evidence type="ECO:0000313" key="2">
    <source>
        <dbReference type="EMBL" id="CCC52673.1"/>
    </source>
</evidence>
<keyword evidence="1" id="KW-0472">Membrane</keyword>